<evidence type="ECO:0000313" key="1">
    <source>
        <dbReference type="EMBL" id="GGX93982.1"/>
    </source>
</evidence>
<protein>
    <submittedName>
        <fullName evidence="1">Uncharacterized protein</fullName>
    </submittedName>
</protein>
<dbReference type="Gene3D" id="3.40.50.720">
    <property type="entry name" value="NAD(P)-binding Rossmann-like Domain"/>
    <property type="match status" value="1"/>
</dbReference>
<dbReference type="EMBL" id="BMWD01000040">
    <property type="protein sequence ID" value="GGX93982.1"/>
    <property type="molecule type" value="Genomic_DNA"/>
</dbReference>
<reference evidence="1" key="2">
    <citation type="submission" date="2020-09" db="EMBL/GenBank/DDBJ databases">
        <authorList>
            <person name="Sun Q."/>
            <person name="Ohkuma M."/>
        </authorList>
    </citation>
    <scope>NUCLEOTIDE SEQUENCE</scope>
    <source>
        <strain evidence="1">JCM 4956</strain>
    </source>
</reference>
<name>A0A918NTT9_9ACTN</name>
<comment type="caution">
    <text evidence="1">The sequence shown here is derived from an EMBL/GenBank/DDBJ whole genome shotgun (WGS) entry which is preliminary data.</text>
</comment>
<keyword evidence="2" id="KW-1185">Reference proteome</keyword>
<dbReference type="Proteomes" id="UP000645555">
    <property type="component" value="Unassembled WGS sequence"/>
</dbReference>
<reference evidence="1" key="1">
    <citation type="journal article" date="2014" name="Int. J. Syst. Evol. Microbiol.">
        <title>Complete genome sequence of Corynebacterium casei LMG S-19264T (=DSM 44701T), isolated from a smear-ripened cheese.</title>
        <authorList>
            <consortium name="US DOE Joint Genome Institute (JGI-PGF)"/>
            <person name="Walter F."/>
            <person name="Albersmeier A."/>
            <person name="Kalinowski J."/>
            <person name="Ruckert C."/>
        </authorList>
    </citation>
    <scope>NUCLEOTIDE SEQUENCE</scope>
    <source>
        <strain evidence="1">JCM 4956</strain>
    </source>
</reference>
<sequence length="201" mass="21131">MGCVSNTDSACTTWIGSNLRGGGGRWPAIRPAAGAAGQACTHHRQPAERLRIACNDPLPPGHHRRRLLNGQPERVGLVRVSAIEPGIAGTELQSHVTDAGANAWLEASKETTAWLQPEDIAQTVGFIASLPLRVNLPQVFIMPTAQPSCPLPARPPCRAPDAGRRYAAAAGQATSNGALCRSACWWRAEGETPPIRLGGGG</sequence>
<proteinExistence type="predicted"/>
<gene>
    <name evidence="1" type="ORF">GCM10010515_71040</name>
</gene>
<organism evidence="1 2">
    <name type="scientific">Streptomyces fructofermentans</name>
    <dbReference type="NCBI Taxonomy" id="152141"/>
    <lineage>
        <taxon>Bacteria</taxon>
        <taxon>Bacillati</taxon>
        <taxon>Actinomycetota</taxon>
        <taxon>Actinomycetes</taxon>
        <taxon>Kitasatosporales</taxon>
        <taxon>Streptomycetaceae</taxon>
        <taxon>Streptomyces</taxon>
    </lineage>
</organism>
<accession>A0A918NTT9</accession>
<dbReference type="AlphaFoldDB" id="A0A918NTT9"/>
<evidence type="ECO:0000313" key="2">
    <source>
        <dbReference type="Proteomes" id="UP000645555"/>
    </source>
</evidence>